<reference evidence="1 2" key="1">
    <citation type="journal article" date="2020" name="Phytopathology">
        <title>Genome Sequence Resources of Colletotrichum truncatum, C. plurivorum, C. musicola, and C. sojae: Four Species Pathogenic to Soybean (Glycine max).</title>
        <authorList>
            <person name="Rogerio F."/>
            <person name="Boufleur T.R."/>
            <person name="Ciampi-Guillardi M."/>
            <person name="Sukno S.A."/>
            <person name="Thon M.R."/>
            <person name="Massola Junior N.S."/>
            <person name="Baroncelli R."/>
        </authorList>
    </citation>
    <scope>NUCLEOTIDE SEQUENCE [LARGE SCALE GENOMIC DNA]</scope>
    <source>
        <strain evidence="1 2">CMES1059</strain>
    </source>
</reference>
<protein>
    <submittedName>
        <fullName evidence="1">Uncharacterized protein</fullName>
    </submittedName>
</protein>
<accession>A0ACC3Z503</accession>
<keyword evidence="2" id="KW-1185">Reference proteome</keyword>
<comment type="caution">
    <text evidence="1">The sequence shown here is derived from an EMBL/GenBank/DDBJ whole genome shotgun (WGS) entry which is preliminary data.</text>
</comment>
<organism evidence="1 2">
    <name type="scientific">Colletotrichum truncatum</name>
    <name type="common">Anthracnose fungus</name>
    <name type="synonym">Colletotrichum capsici</name>
    <dbReference type="NCBI Taxonomy" id="5467"/>
    <lineage>
        <taxon>Eukaryota</taxon>
        <taxon>Fungi</taxon>
        <taxon>Dikarya</taxon>
        <taxon>Ascomycota</taxon>
        <taxon>Pezizomycotina</taxon>
        <taxon>Sordariomycetes</taxon>
        <taxon>Hypocreomycetidae</taxon>
        <taxon>Glomerellales</taxon>
        <taxon>Glomerellaceae</taxon>
        <taxon>Colletotrichum</taxon>
        <taxon>Colletotrichum truncatum species complex</taxon>
    </lineage>
</organism>
<evidence type="ECO:0000313" key="2">
    <source>
        <dbReference type="Proteomes" id="UP000805649"/>
    </source>
</evidence>
<dbReference type="EMBL" id="VUJX02000003">
    <property type="protein sequence ID" value="KAL0939140.1"/>
    <property type="molecule type" value="Genomic_DNA"/>
</dbReference>
<sequence length="164" mass="17255">MFTMLIHTFVLLLTATAALAAPAGRRWPRFTVPQQHFEVLGMRAQTEVNPSAVLEATCIDRNAHIVFHDTDVAELAICGGISGSVSACKGNPVTTIGQSGSARFTLKATTEGATINITKNKWEQCVRAAREKCPTGSVHAVCSGGATSGDVEFTLDGLPPSADL</sequence>
<name>A0ACC3Z503_COLTU</name>
<proteinExistence type="predicted"/>
<evidence type="ECO:0000313" key="1">
    <source>
        <dbReference type="EMBL" id="KAL0939140.1"/>
    </source>
</evidence>
<gene>
    <name evidence="1" type="ORF">CTRU02_205750</name>
</gene>
<dbReference type="Proteomes" id="UP000805649">
    <property type="component" value="Unassembled WGS sequence"/>
</dbReference>